<dbReference type="InterPro" id="IPR005548">
    <property type="entry name" value="Cell_div_FtsQ/DivIB_C"/>
</dbReference>
<dbReference type="PANTHER" id="PTHR37820">
    <property type="entry name" value="CELL DIVISION PROTEIN DIVIB"/>
    <property type="match status" value="1"/>
</dbReference>
<keyword evidence="5 8" id="KW-1133">Transmembrane helix</keyword>
<dbReference type="GO" id="GO:0005886">
    <property type="term" value="C:plasma membrane"/>
    <property type="evidence" value="ECO:0007669"/>
    <property type="project" value="UniProtKB-SubCell"/>
</dbReference>
<gene>
    <name evidence="8" type="primary">ftsQ</name>
    <name evidence="10" type="ORF">G5V58_07200</name>
</gene>
<dbReference type="PANTHER" id="PTHR37820:SF1">
    <property type="entry name" value="CELL DIVISION PROTEIN FTSQ"/>
    <property type="match status" value="1"/>
</dbReference>
<evidence type="ECO:0000256" key="8">
    <source>
        <dbReference type="HAMAP-Rule" id="MF_00911"/>
    </source>
</evidence>
<evidence type="ECO:0000256" key="2">
    <source>
        <dbReference type="ARBA" id="ARBA00022475"/>
    </source>
</evidence>
<dbReference type="InterPro" id="IPR026579">
    <property type="entry name" value="FtsQ"/>
</dbReference>
<feature type="transmembrane region" description="Helical" evidence="8">
    <location>
        <begin position="31"/>
        <end position="54"/>
    </location>
</feature>
<keyword evidence="3 8" id="KW-0132">Cell division</keyword>
<dbReference type="Pfam" id="PF08478">
    <property type="entry name" value="POTRA_1"/>
    <property type="match status" value="1"/>
</dbReference>
<dbReference type="HAMAP" id="MF_00911">
    <property type="entry name" value="FtsQ_subfam"/>
    <property type="match status" value="1"/>
</dbReference>
<accession>A0A6G6WKP2</accession>
<dbReference type="Gene3D" id="3.10.20.310">
    <property type="entry name" value="membrane protein fhac"/>
    <property type="match status" value="1"/>
</dbReference>
<feature type="domain" description="POTRA" evidence="9">
    <location>
        <begin position="59"/>
        <end position="127"/>
    </location>
</feature>
<keyword evidence="4 8" id="KW-0812">Transmembrane</keyword>
<dbReference type="EMBL" id="CP049257">
    <property type="protein sequence ID" value="QIG45804.1"/>
    <property type="molecule type" value="Genomic_DNA"/>
</dbReference>
<evidence type="ECO:0000256" key="5">
    <source>
        <dbReference type="ARBA" id="ARBA00022989"/>
    </source>
</evidence>
<dbReference type="InterPro" id="IPR013685">
    <property type="entry name" value="POTRA_FtsQ_type"/>
</dbReference>
<dbReference type="InterPro" id="IPR034746">
    <property type="entry name" value="POTRA"/>
</dbReference>
<dbReference type="GO" id="GO:0043093">
    <property type="term" value="P:FtsZ-dependent cytokinesis"/>
    <property type="evidence" value="ECO:0007669"/>
    <property type="project" value="UniProtKB-UniRule"/>
</dbReference>
<evidence type="ECO:0000259" key="9">
    <source>
        <dbReference type="PROSITE" id="PS51779"/>
    </source>
</evidence>
<evidence type="ECO:0000313" key="10">
    <source>
        <dbReference type="EMBL" id="QIG45804.1"/>
    </source>
</evidence>
<keyword evidence="6 8" id="KW-0472">Membrane</keyword>
<dbReference type="Proteomes" id="UP000502996">
    <property type="component" value="Chromosome"/>
</dbReference>
<dbReference type="AlphaFoldDB" id="A0A6G6WKP2"/>
<sequence length="250" mass="27352">MARTDDGDGVDKATRRSRRRFARRQWRRRWLAWRVVLAVVVVLALAAGGIYAVWFSSWLAVEKIEVSGAETVSTTQIRQVSGIDVGEPLVQVDLDSAERRIGSLAVVRSVKVTRQWPHGVLVSIEERTAIAVVEIGGQLRGMDADGVVFRQYKKAPPELPRVETSIGTTAAALKEAAKVISALPDDLTILIDHVQVTTVDQISLVLKDGRTVQWGSADDSDTKAEVLETLLATVDAQTYDVSVPSKPTTR</sequence>
<reference evidence="10 11" key="1">
    <citation type="submission" date="2020-02" db="EMBL/GenBank/DDBJ databases">
        <title>Full genome sequence of Nocardioides sp. R-3366.</title>
        <authorList>
            <person name="Im W.-T."/>
        </authorList>
    </citation>
    <scope>NUCLEOTIDE SEQUENCE [LARGE SCALE GENOMIC DNA]</scope>
    <source>
        <strain evidence="10 11">R-3366</strain>
    </source>
</reference>
<proteinExistence type="inferred from homology"/>
<comment type="subcellular location">
    <subcellularLocation>
        <location evidence="8">Cell membrane</location>
        <topology evidence="8">Single-pass type II membrane protein</topology>
    </subcellularLocation>
    <subcellularLocation>
        <location evidence="1">Membrane</location>
    </subcellularLocation>
    <text evidence="8">Localizes to the division septum.</text>
</comment>
<evidence type="ECO:0000256" key="1">
    <source>
        <dbReference type="ARBA" id="ARBA00004370"/>
    </source>
</evidence>
<keyword evidence="11" id="KW-1185">Reference proteome</keyword>
<evidence type="ECO:0000256" key="4">
    <source>
        <dbReference type="ARBA" id="ARBA00022692"/>
    </source>
</evidence>
<dbReference type="InterPro" id="IPR050487">
    <property type="entry name" value="FtsQ_DivIB"/>
</dbReference>
<dbReference type="GO" id="GO:0090529">
    <property type="term" value="P:cell septum assembly"/>
    <property type="evidence" value="ECO:0007669"/>
    <property type="project" value="InterPro"/>
</dbReference>
<evidence type="ECO:0000313" key="11">
    <source>
        <dbReference type="Proteomes" id="UP000502996"/>
    </source>
</evidence>
<evidence type="ECO:0000256" key="7">
    <source>
        <dbReference type="ARBA" id="ARBA00023306"/>
    </source>
</evidence>
<dbReference type="KEGG" id="nano:G5V58_07200"/>
<dbReference type="GO" id="GO:0032153">
    <property type="term" value="C:cell division site"/>
    <property type="evidence" value="ECO:0007669"/>
    <property type="project" value="UniProtKB-UniRule"/>
</dbReference>
<name>A0A6G6WKP2_9ACTN</name>
<evidence type="ECO:0000256" key="3">
    <source>
        <dbReference type="ARBA" id="ARBA00022618"/>
    </source>
</evidence>
<evidence type="ECO:0000256" key="6">
    <source>
        <dbReference type="ARBA" id="ARBA00023136"/>
    </source>
</evidence>
<keyword evidence="2 8" id="KW-1003">Cell membrane</keyword>
<comment type="similarity">
    <text evidence="8">Belongs to the FtsQ/DivIB family. FtsQ subfamily.</text>
</comment>
<comment type="function">
    <text evidence="8">Essential cell division protein.</text>
</comment>
<dbReference type="Pfam" id="PF03799">
    <property type="entry name" value="FtsQ_DivIB_C"/>
    <property type="match status" value="1"/>
</dbReference>
<organism evidence="10 11">
    <name type="scientific">Nocardioides anomalus</name>
    <dbReference type="NCBI Taxonomy" id="2712223"/>
    <lineage>
        <taxon>Bacteria</taxon>
        <taxon>Bacillati</taxon>
        <taxon>Actinomycetota</taxon>
        <taxon>Actinomycetes</taxon>
        <taxon>Propionibacteriales</taxon>
        <taxon>Nocardioidaceae</taxon>
        <taxon>Nocardioides</taxon>
    </lineage>
</organism>
<keyword evidence="7 8" id="KW-0131">Cell cycle</keyword>
<dbReference type="PROSITE" id="PS51779">
    <property type="entry name" value="POTRA"/>
    <property type="match status" value="1"/>
</dbReference>
<protein>
    <recommendedName>
        <fullName evidence="8">Cell division protein FtsQ</fullName>
    </recommendedName>
</protein>